<dbReference type="Pfam" id="PF02746">
    <property type="entry name" value="MR_MLE_N"/>
    <property type="match status" value="1"/>
</dbReference>
<proteinExistence type="predicted"/>
<dbReference type="InterPro" id="IPR013342">
    <property type="entry name" value="Mandelate_racemase_C"/>
</dbReference>
<feature type="domain" description="Mandelate racemase/muconate lactonizing enzyme C-terminal" evidence="4">
    <location>
        <begin position="157"/>
        <end position="253"/>
    </location>
</feature>
<dbReference type="SFLD" id="SFLDG00179">
    <property type="entry name" value="mandelate_racemase"/>
    <property type="match status" value="1"/>
</dbReference>
<dbReference type="InterPro" id="IPR013341">
    <property type="entry name" value="Mandelate_racemase_N_dom"/>
</dbReference>
<reference evidence="6" key="1">
    <citation type="journal article" date="2019" name="Int. J. Syst. Evol. Microbiol.">
        <title>The Global Catalogue of Microorganisms (GCM) 10K type strain sequencing project: providing services to taxonomists for standard genome sequencing and annotation.</title>
        <authorList>
            <consortium name="The Broad Institute Genomics Platform"/>
            <consortium name="The Broad Institute Genome Sequencing Center for Infectious Disease"/>
            <person name="Wu L."/>
            <person name="Ma J."/>
        </authorList>
    </citation>
    <scope>NUCLEOTIDE SEQUENCE [LARGE SCALE GENOMIC DNA]</scope>
    <source>
        <strain evidence="6">JCM 18542</strain>
    </source>
</reference>
<evidence type="ECO:0000259" key="4">
    <source>
        <dbReference type="SMART" id="SM00922"/>
    </source>
</evidence>
<dbReference type="Gene3D" id="3.30.390.10">
    <property type="entry name" value="Enolase-like, N-terminal domain"/>
    <property type="match status" value="1"/>
</dbReference>
<accession>A0ABP9CPV2</accession>
<dbReference type="Pfam" id="PF13378">
    <property type="entry name" value="MR_MLE_C"/>
    <property type="match status" value="1"/>
</dbReference>
<dbReference type="InterPro" id="IPR036849">
    <property type="entry name" value="Enolase-like_C_sf"/>
</dbReference>
<dbReference type="InterPro" id="IPR046945">
    <property type="entry name" value="RHMD-like"/>
</dbReference>
<dbReference type="PANTHER" id="PTHR13794">
    <property type="entry name" value="ENOLASE SUPERFAMILY, MANDELATE RACEMASE"/>
    <property type="match status" value="1"/>
</dbReference>
<dbReference type="EMBL" id="BAABKQ010000001">
    <property type="protein sequence ID" value="GAA4813365.1"/>
    <property type="molecule type" value="Genomic_DNA"/>
</dbReference>
<gene>
    <name evidence="5" type="ORF">GCM10023353_17900</name>
</gene>
<keyword evidence="6" id="KW-1185">Reference proteome</keyword>
<keyword evidence="2" id="KW-0479">Metal-binding</keyword>
<dbReference type="PANTHER" id="PTHR13794:SF58">
    <property type="entry name" value="MITOCHONDRIAL ENOLASE SUPERFAMILY MEMBER 1"/>
    <property type="match status" value="1"/>
</dbReference>
<evidence type="ECO:0000313" key="5">
    <source>
        <dbReference type="EMBL" id="GAA4813365.1"/>
    </source>
</evidence>
<dbReference type="RefSeq" id="WP_200171641.1">
    <property type="nucleotide sequence ID" value="NZ_BAABKQ010000001.1"/>
</dbReference>
<dbReference type="InterPro" id="IPR029017">
    <property type="entry name" value="Enolase-like_N"/>
</dbReference>
<dbReference type="SFLD" id="SFLDS00001">
    <property type="entry name" value="Enolase"/>
    <property type="match status" value="1"/>
</dbReference>
<name>A0ABP9CPV2_9ACTN</name>
<dbReference type="SUPFAM" id="SSF51604">
    <property type="entry name" value="Enolase C-terminal domain-like"/>
    <property type="match status" value="1"/>
</dbReference>
<dbReference type="Gene3D" id="3.20.20.120">
    <property type="entry name" value="Enolase-like C-terminal domain"/>
    <property type="match status" value="1"/>
</dbReference>
<evidence type="ECO:0000256" key="1">
    <source>
        <dbReference type="ARBA" id="ARBA00001946"/>
    </source>
</evidence>
<dbReference type="CDD" id="cd03328">
    <property type="entry name" value="MR_like_3"/>
    <property type="match status" value="1"/>
</dbReference>
<comment type="caution">
    <text evidence="5">The sequence shown here is derived from an EMBL/GenBank/DDBJ whole genome shotgun (WGS) entry which is preliminary data.</text>
</comment>
<dbReference type="SUPFAM" id="SSF54826">
    <property type="entry name" value="Enolase N-terminal domain-like"/>
    <property type="match status" value="1"/>
</dbReference>
<evidence type="ECO:0000256" key="2">
    <source>
        <dbReference type="ARBA" id="ARBA00022723"/>
    </source>
</evidence>
<comment type="cofactor">
    <cofactor evidence="1">
        <name>Mg(2+)</name>
        <dbReference type="ChEBI" id="CHEBI:18420"/>
    </cofactor>
</comment>
<organism evidence="5 6">
    <name type="scientific">Tomitella cavernea</name>
    <dbReference type="NCBI Taxonomy" id="1387982"/>
    <lineage>
        <taxon>Bacteria</taxon>
        <taxon>Bacillati</taxon>
        <taxon>Actinomycetota</taxon>
        <taxon>Actinomycetes</taxon>
        <taxon>Mycobacteriales</taxon>
        <taxon>Tomitella</taxon>
    </lineage>
</organism>
<dbReference type="InterPro" id="IPR029065">
    <property type="entry name" value="Enolase_C-like"/>
</dbReference>
<evidence type="ECO:0000313" key="6">
    <source>
        <dbReference type="Proteomes" id="UP001500839"/>
    </source>
</evidence>
<dbReference type="SMART" id="SM00922">
    <property type="entry name" value="MR_MLE"/>
    <property type="match status" value="1"/>
</dbReference>
<protein>
    <submittedName>
        <fullName evidence="5">Enolase C-terminal domain-like protein</fullName>
    </submittedName>
</protein>
<keyword evidence="3" id="KW-0460">Magnesium</keyword>
<evidence type="ECO:0000256" key="3">
    <source>
        <dbReference type="ARBA" id="ARBA00022842"/>
    </source>
</evidence>
<dbReference type="Proteomes" id="UP001500839">
    <property type="component" value="Unassembled WGS sequence"/>
</dbReference>
<sequence>MDTSQFGTIAAHRPAPDYSVEGIEASAFTIPTDAPESDGTLAWDSTTVVIVSARCGPYIGTGYTYAGPAAATVITGTLAGVVEGADAMTPQRSWMQMQHAVRNLGKPGLAAEAISAVDIALWDLFATLLGQPLSVALGAVHEATPVYGSGGFTSYDEAQLVDQLTGWACMGMRRFKIKVGRDPERDEHRLKVARGAVGPDAELFVDANGAYQRKEALLWAARFAVHEVRWFEEPVSSDDLDGLRLVRDRAPVGMDIAAGEYGYHLPYFHHMLDAGAVDCLQADVTRALGVSGTLRVSALCDARSMELSLHCAPQISAHVGTAVWHLRHLEYFHDHIRIEAMAFDGVLTPQPPGELRPDRSRPGLGVEVRWTDIEQYRVQ</sequence>